<dbReference type="EMBL" id="ASGP02000006">
    <property type="protein sequence ID" value="KAH9501906.1"/>
    <property type="molecule type" value="Genomic_DNA"/>
</dbReference>
<name>A0A922HSQ9_DERFA</name>
<dbReference type="Proteomes" id="UP000790347">
    <property type="component" value="Unassembled WGS sequence"/>
</dbReference>
<keyword evidence="2" id="KW-1185">Reference proteome</keyword>
<dbReference type="AlphaFoldDB" id="A0A922HSQ9"/>
<evidence type="ECO:0000313" key="2">
    <source>
        <dbReference type="Proteomes" id="UP000790347"/>
    </source>
</evidence>
<sequence>MIASFGFKSITSSVVTICSGCFSFSSTASGFDFRRIFFDGFFGLPSSSSLGFSSISDICSSCCFSSSVTITLVSSSTSGLSAFGCSNSVFDSERFDFFTDFFVSTSILDSSSSGLVSFSGFCSSTIASFGFKSITSSVTMGFCSSTTSGLDFRLMTFFDGFFGLPSSSGFSSVMGISSSFGCCSGFFSSPASSMISSETVTLVSSSMPVPSSLLSSICG</sequence>
<feature type="non-terminal residue" evidence="1">
    <location>
        <position position="219"/>
    </location>
</feature>
<organism evidence="1 2">
    <name type="scientific">Dermatophagoides farinae</name>
    <name type="common">American house dust mite</name>
    <dbReference type="NCBI Taxonomy" id="6954"/>
    <lineage>
        <taxon>Eukaryota</taxon>
        <taxon>Metazoa</taxon>
        <taxon>Ecdysozoa</taxon>
        <taxon>Arthropoda</taxon>
        <taxon>Chelicerata</taxon>
        <taxon>Arachnida</taxon>
        <taxon>Acari</taxon>
        <taxon>Acariformes</taxon>
        <taxon>Sarcoptiformes</taxon>
        <taxon>Astigmata</taxon>
        <taxon>Psoroptidia</taxon>
        <taxon>Analgoidea</taxon>
        <taxon>Pyroglyphidae</taxon>
        <taxon>Dermatophagoidinae</taxon>
        <taxon>Dermatophagoides</taxon>
    </lineage>
</organism>
<comment type="caution">
    <text evidence="1">The sequence shown here is derived from an EMBL/GenBank/DDBJ whole genome shotgun (WGS) entry which is preliminary data.</text>
</comment>
<proteinExistence type="predicted"/>
<reference evidence="1" key="1">
    <citation type="submission" date="2013-05" db="EMBL/GenBank/DDBJ databases">
        <authorList>
            <person name="Yim A.K.Y."/>
            <person name="Chan T.F."/>
            <person name="Ji K.M."/>
            <person name="Liu X.Y."/>
            <person name="Zhou J.W."/>
            <person name="Li R.Q."/>
            <person name="Yang K.Y."/>
            <person name="Li J."/>
            <person name="Li M."/>
            <person name="Law P.T.W."/>
            <person name="Wu Y.L."/>
            <person name="Cai Z.L."/>
            <person name="Qin H."/>
            <person name="Bao Y."/>
            <person name="Leung R.K.K."/>
            <person name="Ng P.K.S."/>
            <person name="Zou J."/>
            <person name="Zhong X.J."/>
            <person name="Ran P.X."/>
            <person name="Zhong N.S."/>
            <person name="Liu Z.G."/>
            <person name="Tsui S.K.W."/>
        </authorList>
    </citation>
    <scope>NUCLEOTIDE SEQUENCE</scope>
    <source>
        <strain evidence="1">Derf</strain>
        <tissue evidence="1">Whole organism</tissue>
    </source>
</reference>
<evidence type="ECO:0000313" key="1">
    <source>
        <dbReference type="EMBL" id="KAH9501906.1"/>
    </source>
</evidence>
<protein>
    <submittedName>
        <fullName evidence="1">Uncharacterized protein</fullName>
    </submittedName>
</protein>
<reference evidence="1" key="2">
    <citation type="journal article" date="2022" name="Res Sq">
        <title>Comparative Genomics Reveals Insights into the Divergent Evolution of Astigmatic Mites and Household Pest Adaptations.</title>
        <authorList>
            <person name="Xiong Q."/>
            <person name="Wan A.T.-Y."/>
            <person name="Liu X.-Y."/>
            <person name="Fung C.S.-H."/>
            <person name="Xiao X."/>
            <person name="Malainual N."/>
            <person name="Hou J."/>
            <person name="Wang L."/>
            <person name="Wang M."/>
            <person name="Yang K."/>
            <person name="Cui Y."/>
            <person name="Leung E."/>
            <person name="Nong W."/>
            <person name="Shin S.-K."/>
            <person name="Au S."/>
            <person name="Jeong K.Y."/>
            <person name="Chew F.T."/>
            <person name="Hui J."/>
            <person name="Leung T.F."/>
            <person name="Tungtrongchitr A."/>
            <person name="Zhong N."/>
            <person name="Liu Z."/>
            <person name="Tsui S."/>
        </authorList>
    </citation>
    <scope>NUCLEOTIDE SEQUENCE</scope>
    <source>
        <strain evidence="1">Derf</strain>
        <tissue evidence="1">Whole organism</tissue>
    </source>
</reference>
<gene>
    <name evidence="1" type="ORF">DERF_012716</name>
</gene>
<accession>A0A922HSQ9</accession>